<keyword evidence="3" id="KW-1185">Reference proteome</keyword>
<dbReference type="InterPro" id="IPR024535">
    <property type="entry name" value="RHGA/B-epi-like_pectate_lyase"/>
</dbReference>
<reference evidence="2" key="1">
    <citation type="journal article" date="2014" name="Int. J. Syst. Evol. Microbiol.">
        <title>Complete genome sequence of Corynebacterium casei LMG S-19264T (=DSM 44701T), isolated from a smear-ripened cheese.</title>
        <authorList>
            <consortium name="US DOE Joint Genome Institute (JGI-PGF)"/>
            <person name="Walter F."/>
            <person name="Albersmeier A."/>
            <person name="Kalinowski J."/>
            <person name="Ruckert C."/>
        </authorList>
    </citation>
    <scope>NUCLEOTIDE SEQUENCE</scope>
    <source>
        <strain evidence="2">KCTC 12870</strain>
    </source>
</reference>
<evidence type="ECO:0000313" key="3">
    <source>
        <dbReference type="Proteomes" id="UP000642829"/>
    </source>
</evidence>
<reference evidence="2" key="2">
    <citation type="submission" date="2020-09" db="EMBL/GenBank/DDBJ databases">
        <authorList>
            <person name="Sun Q."/>
            <person name="Kim S."/>
        </authorList>
    </citation>
    <scope>NUCLEOTIDE SEQUENCE</scope>
    <source>
        <strain evidence="2">KCTC 12870</strain>
    </source>
</reference>
<organism evidence="2 3">
    <name type="scientific">Cerasicoccus arenae</name>
    <dbReference type="NCBI Taxonomy" id="424488"/>
    <lineage>
        <taxon>Bacteria</taxon>
        <taxon>Pseudomonadati</taxon>
        <taxon>Verrucomicrobiota</taxon>
        <taxon>Opitutia</taxon>
        <taxon>Puniceicoccales</taxon>
        <taxon>Cerasicoccaceae</taxon>
        <taxon>Cerasicoccus</taxon>
    </lineage>
</organism>
<proteinExistence type="predicted"/>
<dbReference type="Gene3D" id="2.160.20.10">
    <property type="entry name" value="Single-stranded right-handed beta-helix, Pectin lyase-like"/>
    <property type="match status" value="1"/>
</dbReference>
<dbReference type="Proteomes" id="UP000642829">
    <property type="component" value="Unassembled WGS sequence"/>
</dbReference>
<dbReference type="EMBL" id="BMXG01000030">
    <property type="protein sequence ID" value="GHC12930.1"/>
    <property type="molecule type" value="Genomic_DNA"/>
</dbReference>
<dbReference type="InterPro" id="IPR012334">
    <property type="entry name" value="Pectin_lyas_fold"/>
</dbReference>
<gene>
    <name evidence="2" type="ORF">GCM10007047_32870</name>
</gene>
<feature type="domain" description="Rhamnogalacturonase A/B/Epimerase-like pectate lyase" evidence="1">
    <location>
        <begin position="55"/>
        <end position="118"/>
    </location>
</feature>
<accession>A0A8J3DF79</accession>
<comment type="caution">
    <text evidence="2">The sequence shown here is derived from an EMBL/GenBank/DDBJ whole genome shotgun (WGS) entry which is preliminary data.</text>
</comment>
<evidence type="ECO:0000313" key="2">
    <source>
        <dbReference type="EMBL" id="GHC12930.1"/>
    </source>
</evidence>
<sequence length="498" mass="54176">MFSASFLANDGSAQHVSELWGQTGEAWVPGGRLPDFSFAGYHFGEDPLPEVEVVCSVKDFGAVGDGVHDDTQAFKDAIAQTESGAIFVPPGRYVITDILWIRKPNIVLRGASAEQSVLYCPTPLETILPDMSQTTTGRPTSNYSWSGGIVWIKGKYDDAVITLITASAQRGDAWLDVASTDGLRVGEVVKVSAHADAENTLVDYLYSGDAGDVAKMPTFRAGMRARIKAIDGQRVELERSLSFDVRPEWNPSLKGGGSSVYESGVEELGFEFPNIPYEGHFTEPGYNALAINGAVNCWVRNVRIFNSDSGIFGGGYNCTFDGVLVESERETHKGKTGHHGLQVGRDSVLENFDIRTEFIHDVTVDGFASGNVIKNGRALDMSLDHHRRVPYQNLFSNLDCGEASNIWRCGGGQSLGKNCAARGTFWRLQAKNNIAPPPSDFGPPSMNFVGLTTDSPSVLEHDGIWWEAIPPEELTPIELHAAQLARRLATKHQPSIAK</sequence>
<dbReference type="AlphaFoldDB" id="A0A8J3DF79"/>
<dbReference type="SUPFAM" id="SSF51126">
    <property type="entry name" value="Pectin lyase-like"/>
    <property type="match status" value="1"/>
</dbReference>
<dbReference type="InterPro" id="IPR011050">
    <property type="entry name" value="Pectin_lyase_fold/virulence"/>
</dbReference>
<dbReference type="Pfam" id="PF12708">
    <property type="entry name" value="Pect-lyase_RHGA_epim"/>
    <property type="match status" value="1"/>
</dbReference>
<name>A0A8J3DF79_9BACT</name>
<evidence type="ECO:0000259" key="1">
    <source>
        <dbReference type="Pfam" id="PF12708"/>
    </source>
</evidence>
<protein>
    <recommendedName>
        <fullName evidence="1">Rhamnogalacturonase A/B/Epimerase-like pectate lyase domain-containing protein</fullName>
    </recommendedName>
</protein>